<evidence type="ECO:0008006" key="2">
    <source>
        <dbReference type="Google" id="ProtNLM"/>
    </source>
</evidence>
<proteinExistence type="predicted"/>
<sequence>MSTFKLDYSNVTSDENLNKLRQSKHMGMKNLTVSNDFSVGKVNFSNGHITNSDTKDPVIYFDDQVNILQSAYTDDIDVIGTDKNTSFVDYRNLSKTYYTKLGGPNGEYIYKNNKCIDKDNNLYIALETDSDLLSVFDSTNNDVPVADLVTSEEGDSQDVVIVKYNHLGEYQWLTHIGGYYAKFYPSLVCDNDGNVIVCFGNANGAENDVLIYDTTDIINPVNRITDAADDSAIIVKYNSDGVFQWTVHVDGVYDGGSLVLPRISCDVSGNVFLAHTLLARQLKIYDKTPEEYVPLPDDFFCVVIDHFHTGHIRFSQPIFTYNTGLSAYNFVTIKFDKEGKLKWVNHVEMESSDYDPQCFVDNDIDGNVILSGNFTGYLKVWNPLNTALTVPDATLSSHTSSDGNDNIFIIKFDPNGSVIWSTKVAAYDNDVTDVNTITDSNDNIYVGYRSRNSYNYLFDTTNKNSPVYEYEIKEGSKSFVIVKYTKDGVIDWYTAVDGFGSKYNPCLAIDNRYIKGSENSNIYLAGGFYNNLNFYNGTDVTHIAYTLQYEWINESTNGFIACFDQDGKFSWATRALTIASDNDDTDVYDLVVSADKDGHVYLMGEYSSQLNIYDAQNNDKPVATLTKANSETYQDDIFIVKYNRYGLLNTSNPKLLYIEDNSDLPDSFCKEVILTNNDHNGIVNLQILNKENYGYSVRRNVLITEAIELITKDGIWIPKIIADQYEHVYDLDVIDTNTKTSFVNYQNLQNTFYTKIGGGGYDLNPQIYLDKNDNVYMAGVYNSDELGIYDFTNNEVPVGSLKLDGERSLFLTKYDSAGINKWYTRIGGYYSKSEPNVFVNGNGDFFVAMQSYDDGDINIYDVNNQNFPAKILDGINSGDANTIVVKYNNKGEFQWNIRVSSFYFEGTAITSSAVVTGDLEGNLIVSGYFDGDSIYVADTGSDNDPAKIFTRDGEGEAYFILKFDYTGKFLWVNHLEGGLIPNNNIGPDPDLFNVIRISLKTDASGNIYVTSSFYFLVTIYNPDSTQVENVLFGGNDGIGLFTVKYNSSGFYQWYNGIFSEAVDGPFTGALQTGSCVDADGNLYVSFSNNYIYDYAIFDTRTEYVQPVFVYTNNEEHESFVAIVKYNHNGVFQWHNKITANENESGNDVVFSPVITCDNQYIVGKYNPNIYVHMSGAVYDYRSGFNFYNASSNDVVAYTLPSKDYWMEDDTNHVILSKYDGSGNFQWATTSAGYTYEGEWDLTASNVQADSTGHVYISGSFYWDTMYIWDVSTNGYYDDNVAELNNVGNADCFLIKYNRYGLINNNTHRDIYLEDVPNIPNAFEKSIVITNNDNNGPLNCQILEPLKSGYGFTSRKTITLTDSLDLVSHNGKWIPKIQSEQISISSEVDVIDVNTKLSILDYGNLSDLSWTTRLSGDGDEQNLRLSSDKDNNVYALCSFDSSSMRAYYYNNYNWNNIDRYSNNRSIAIIKYLTNGSVDWTTRIGFDNDFDGYPTLYTDADGNSYVTIVKTDDETTNNIYIYDVRDVNSTASTESLNNRGACMIKYDKDGIYLWHIKIMANVSSGGTYSSSAVADKNGNVYFSAFMIDNVGVNIWDTSGQIQVGISQNNVGMFIVKFDKTGKYIWNVPLYNGVITTDGLSISCDNDGNIIVSATQEDTVSVYNRIGNAIRYYNDINKVTDSNISLFTVKYDTDGKCIWTNKLGSNASGEIHKPSSTIDSYGNYYLACQISGASSYMYDTRSINNVRYTVNIPTNGTYNTFFAKYNSNGIIQWYTFVGGYSSTPKVCVDNRFVRGINSNSVYLSGSYSGVEGYMYLYNSGSNGDSPGSRATLTSSNYNSYLIKYDNYGYIIWCSKVSGSYTDVNNSIVATSDGHVYLGGEFNSDFVNVYQGWSFGMDPNNDIAATIDNYSESGTFDIFLVKYNRYGTVNNGDYRFGREIYLENNDSIPDGTEKSIVIINNGEYNNFRENVCLIILGYNDPGYFSFRNLWFSEGVSLISYQGQWYVKSSSTDVLPKRSIIMWGGDQNNIPKGWRLCDGGSLNGVSTPDLRGRFVLGYNPNLTVTNGTSISGGNTNIDTGARVGTNLSGAVGRIGGEVLHTLTNYEMPTHNHGGVTGEGGSGTSTVDAAVSLTTNPAIYASGTHNHSISNDGGGQPHNLIPPYYVLAYIMKCF</sequence>
<organism evidence="1">
    <name type="scientific">viral metagenome</name>
    <dbReference type="NCBI Taxonomy" id="1070528"/>
    <lineage>
        <taxon>unclassified sequences</taxon>
        <taxon>metagenomes</taxon>
        <taxon>organismal metagenomes</taxon>
    </lineage>
</organism>
<dbReference type="InterPro" id="IPR011041">
    <property type="entry name" value="Quinoprot_gluc/sorb_DH_b-prop"/>
</dbReference>
<evidence type="ECO:0000313" key="1">
    <source>
        <dbReference type="EMBL" id="QHT92161.1"/>
    </source>
</evidence>
<reference evidence="1" key="1">
    <citation type="journal article" date="2020" name="Nature">
        <title>Giant virus diversity and host interactions through global metagenomics.</title>
        <authorList>
            <person name="Schulz F."/>
            <person name="Roux S."/>
            <person name="Paez-Espino D."/>
            <person name="Jungbluth S."/>
            <person name="Walsh D.A."/>
            <person name="Denef V.J."/>
            <person name="McMahon K.D."/>
            <person name="Konstantinidis K.T."/>
            <person name="Eloe-Fadrosh E.A."/>
            <person name="Kyrpides N.C."/>
            <person name="Woyke T."/>
        </authorList>
    </citation>
    <scope>NUCLEOTIDE SEQUENCE</scope>
    <source>
        <strain evidence="1">GVMAG-M-3300023184-86</strain>
    </source>
</reference>
<dbReference type="SUPFAM" id="SSF63829">
    <property type="entry name" value="Calcium-dependent phosphotriesterase"/>
    <property type="match status" value="1"/>
</dbReference>
<dbReference type="InterPro" id="IPR052918">
    <property type="entry name" value="Motility_Chemotaxis_Reg"/>
</dbReference>
<accession>A0A6C0IG15</accession>
<dbReference type="SUPFAM" id="SSF88874">
    <property type="entry name" value="Receptor-binding domain of short tail fibre protein gp12"/>
    <property type="match status" value="1"/>
</dbReference>
<dbReference type="PANTHER" id="PTHR35580:SF1">
    <property type="entry name" value="PHYTASE-LIKE DOMAIN-CONTAINING PROTEIN"/>
    <property type="match status" value="1"/>
</dbReference>
<dbReference type="PANTHER" id="PTHR35580">
    <property type="entry name" value="CELL SURFACE GLYCOPROTEIN (S-LAYER PROTEIN)-LIKE PROTEIN"/>
    <property type="match status" value="1"/>
</dbReference>
<dbReference type="CDD" id="cd22641">
    <property type="entry name" value="C24-like"/>
    <property type="match status" value="1"/>
</dbReference>
<name>A0A6C0IG15_9ZZZZ</name>
<protein>
    <recommendedName>
        <fullName evidence="2">Bulb-type lectin domain-containing protein</fullName>
    </recommendedName>
</protein>
<dbReference type="SUPFAM" id="SSF50952">
    <property type="entry name" value="Soluble quinoprotein glucose dehydrogenase"/>
    <property type="match status" value="1"/>
</dbReference>
<dbReference type="EMBL" id="MN740180">
    <property type="protein sequence ID" value="QHT92161.1"/>
    <property type="molecule type" value="Genomic_DNA"/>
</dbReference>